<evidence type="ECO:0000313" key="1">
    <source>
        <dbReference type="EMBL" id="MFC5411225.1"/>
    </source>
</evidence>
<reference evidence="2" key="1">
    <citation type="journal article" date="2019" name="Int. J. Syst. Evol. Microbiol.">
        <title>The Global Catalogue of Microorganisms (GCM) 10K type strain sequencing project: providing services to taxonomists for standard genome sequencing and annotation.</title>
        <authorList>
            <consortium name="The Broad Institute Genomics Platform"/>
            <consortium name="The Broad Institute Genome Sequencing Center for Infectious Disease"/>
            <person name="Wu L."/>
            <person name="Ma J."/>
        </authorList>
    </citation>
    <scope>NUCLEOTIDE SEQUENCE [LARGE SCALE GENOMIC DNA]</scope>
    <source>
        <strain evidence="2">CCUG 55250</strain>
    </source>
</reference>
<protein>
    <submittedName>
        <fullName evidence="1">Uncharacterized protein</fullName>
    </submittedName>
</protein>
<gene>
    <name evidence="1" type="ORF">ACFPMF_18025</name>
</gene>
<dbReference type="RefSeq" id="WP_379847873.1">
    <property type="nucleotide sequence ID" value="NZ_JBHSMA010000005.1"/>
</dbReference>
<name>A0ABW0IFR0_9BACT</name>
<keyword evidence="2" id="KW-1185">Reference proteome</keyword>
<proteinExistence type="predicted"/>
<evidence type="ECO:0000313" key="2">
    <source>
        <dbReference type="Proteomes" id="UP001596106"/>
    </source>
</evidence>
<comment type="caution">
    <text evidence="1">The sequence shown here is derived from an EMBL/GenBank/DDBJ whole genome shotgun (WGS) entry which is preliminary data.</text>
</comment>
<organism evidence="1 2">
    <name type="scientific">Larkinella bovis</name>
    <dbReference type="NCBI Taxonomy" id="683041"/>
    <lineage>
        <taxon>Bacteria</taxon>
        <taxon>Pseudomonadati</taxon>
        <taxon>Bacteroidota</taxon>
        <taxon>Cytophagia</taxon>
        <taxon>Cytophagales</taxon>
        <taxon>Spirosomataceae</taxon>
        <taxon>Larkinella</taxon>
    </lineage>
</organism>
<dbReference type="Proteomes" id="UP001596106">
    <property type="component" value="Unassembled WGS sequence"/>
</dbReference>
<accession>A0ABW0IFR0</accession>
<dbReference type="EMBL" id="JBHSMA010000005">
    <property type="protein sequence ID" value="MFC5411225.1"/>
    <property type="molecule type" value="Genomic_DNA"/>
</dbReference>
<sequence>MCFISHINYAQLDNRKLEQRFAIDSTHQLRFRLTMLGFVKNNEYFGPIADGYTLFGYQLNPRVAYQPAPNVVLELGAFFRNDFGQERIAQIAPTFTVKFRHKNWNYLFGTLEGSVGHRLIEPLYQFERLLQNRLENGLQINHLTERTFFDGWVSYLRNTLPGYTRQEHFWGGFSFETRLAGKLIDTGWSVSVPIQLTVFHAGGQNINSPLPVRTALNAAGSLSLAWQNAGPGFFRSVRLDSYVVGYTENAERSYTGGAFYPNLTVTLKPVTVLASYWHGNDYRAELGGDLYQSYSRRYQSTYQETQRQLLIVRFLKDIPIAEGLSVTIRFEPLYDFHSGHFEHSEGVYINFTH</sequence>